<dbReference type="Proteomes" id="UP000179013">
    <property type="component" value="Unassembled WGS sequence"/>
</dbReference>
<proteinExistence type="predicted"/>
<protein>
    <submittedName>
        <fullName evidence="1">Uncharacterized protein</fullName>
    </submittedName>
</protein>
<gene>
    <name evidence="1" type="ORF">A2V80_00875</name>
</gene>
<reference evidence="1 2" key="1">
    <citation type="journal article" date="2016" name="Nat. Commun.">
        <title>Thousands of microbial genomes shed light on interconnected biogeochemical processes in an aquifer system.</title>
        <authorList>
            <person name="Anantharaman K."/>
            <person name="Brown C.T."/>
            <person name="Hug L.A."/>
            <person name="Sharon I."/>
            <person name="Castelle C.J."/>
            <person name="Probst A.J."/>
            <person name="Thomas B.C."/>
            <person name="Singh A."/>
            <person name="Wilkins M.J."/>
            <person name="Karaoz U."/>
            <person name="Brodie E.L."/>
            <person name="Williams K.H."/>
            <person name="Hubbard S.S."/>
            <person name="Banfield J.F."/>
        </authorList>
    </citation>
    <scope>NUCLEOTIDE SEQUENCE [LARGE SCALE GENOMIC DNA]</scope>
</reference>
<accession>A0A1F7XBY3</accession>
<evidence type="ECO:0000313" key="1">
    <source>
        <dbReference type="EMBL" id="OGM12532.1"/>
    </source>
</evidence>
<name>A0A1F7XBY3_9BACT</name>
<comment type="caution">
    <text evidence="1">The sequence shown here is derived from an EMBL/GenBank/DDBJ whole genome shotgun (WGS) entry which is preliminary data.</text>
</comment>
<evidence type="ECO:0000313" key="2">
    <source>
        <dbReference type="Proteomes" id="UP000179013"/>
    </source>
</evidence>
<sequence length="62" mass="7711">MRYYCLKRMEVVKQVKAERVCLKQNCPFLREKLVYKPRRRRYDRDQKIRKEAKWIGAYGSEV</sequence>
<organism evidence="1 2">
    <name type="scientific">Candidatus Woesebacteria bacterium RBG_16_39_8b</name>
    <dbReference type="NCBI Taxonomy" id="1802482"/>
    <lineage>
        <taxon>Bacteria</taxon>
        <taxon>Candidatus Woeseibacteriota</taxon>
    </lineage>
</organism>
<dbReference type="EMBL" id="MGFU01000038">
    <property type="protein sequence ID" value="OGM12532.1"/>
    <property type="molecule type" value="Genomic_DNA"/>
</dbReference>
<dbReference type="AlphaFoldDB" id="A0A1F7XBY3"/>